<dbReference type="PROSITE" id="PS51259">
    <property type="entry name" value="MHD2"/>
    <property type="match status" value="1"/>
</dbReference>
<dbReference type="GO" id="GO:0017075">
    <property type="term" value="F:syntaxin-1 binding"/>
    <property type="evidence" value="ECO:0007669"/>
    <property type="project" value="TreeGrafter"/>
</dbReference>
<dbReference type="GO" id="GO:0016082">
    <property type="term" value="P:synaptic vesicle priming"/>
    <property type="evidence" value="ECO:0007669"/>
    <property type="project" value="TreeGrafter"/>
</dbReference>
<reference evidence="3" key="2">
    <citation type="submission" date="2025-08" db="UniProtKB">
        <authorList>
            <consortium name="Ensembl"/>
        </authorList>
    </citation>
    <scope>IDENTIFICATION</scope>
</reference>
<dbReference type="GO" id="GO:0035249">
    <property type="term" value="P:synaptic transmission, glutamatergic"/>
    <property type="evidence" value="ECO:0007669"/>
    <property type="project" value="TreeGrafter"/>
</dbReference>
<dbReference type="AlphaFoldDB" id="A0A4W5QR44"/>
<dbReference type="GO" id="GO:0005516">
    <property type="term" value="F:calmodulin binding"/>
    <property type="evidence" value="ECO:0007669"/>
    <property type="project" value="TreeGrafter"/>
</dbReference>
<accession>A0A4W5QR44</accession>
<name>A0A4W5QR44_9TELE</name>
<dbReference type="InterPro" id="IPR010439">
    <property type="entry name" value="MUN_dom"/>
</dbReference>
<evidence type="ECO:0000313" key="4">
    <source>
        <dbReference type="Proteomes" id="UP000314982"/>
    </source>
</evidence>
<dbReference type="GO" id="GO:0043195">
    <property type="term" value="C:terminal bouton"/>
    <property type="evidence" value="ECO:0007669"/>
    <property type="project" value="TreeGrafter"/>
</dbReference>
<dbReference type="GO" id="GO:0031594">
    <property type="term" value="C:neuromuscular junction"/>
    <property type="evidence" value="ECO:0007669"/>
    <property type="project" value="TreeGrafter"/>
</dbReference>
<keyword evidence="1" id="KW-0472">Membrane</keyword>
<evidence type="ECO:0000256" key="1">
    <source>
        <dbReference type="SAM" id="Phobius"/>
    </source>
</evidence>
<dbReference type="Gene3D" id="1.20.58.1100">
    <property type="match status" value="1"/>
</dbReference>
<dbReference type="PANTHER" id="PTHR10480:SF14">
    <property type="entry name" value="PROTEIN UNC-13 HOMOLOG B-LIKE"/>
    <property type="match status" value="1"/>
</dbReference>
<feature type="transmembrane region" description="Helical" evidence="1">
    <location>
        <begin position="78"/>
        <end position="96"/>
    </location>
</feature>
<sequence>MSQMAEILYQITGHPNRQTAEADADNTLRPLMEFLDGNLSLFADTCEKTVLKRILKDLWKIVLSSLEKTIILPLSNDGFVSLSALLTILYIPTVYLPSSHTVYTNSLSALLTILYIPTVYLPSSQYCIYQQS</sequence>
<dbReference type="InterPro" id="IPR027080">
    <property type="entry name" value="Unc-13"/>
</dbReference>
<dbReference type="GO" id="GO:0061789">
    <property type="term" value="P:dense core granule priming"/>
    <property type="evidence" value="ECO:0007669"/>
    <property type="project" value="TreeGrafter"/>
</dbReference>
<reference evidence="4" key="1">
    <citation type="submission" date="2018-06" db="EMBL/GenBank/DDBJ databases">
        <title>Genome assembly of Danube salmon.</title>
        <authorList>
            <person name="Macqueen D.J."/>
            <person name="Gundappa M.K."/>
        </authorList>
    </citation>
    <scope>NUCLEOTIDE SEQUENCE [LARGE SCALE GENOMIC DNA]</scope>
</reference>
<dbReference type="GO" id="GO:0098831">
    <property type="term" value="C:presynaptic active zone cytoplasmic component"/>
    <property type="evidence" value="ECO:0007669"/>
    <property type="project" value="TreeGrafter"/>
</dbReference>
<dbReference type="GO" id="GO:0016081">
    <property type="term" value="P:synaptic vesicle docking"/>
    <property type="evidence" value="ECO:0007669"/>
    <property type="project" value="TreeGrafter"/>
</dbReference>
<reference evidence="3" key="3">
    <citation type="submission" date="2025-09" db="UniProtKB">
        <authorList>
            <consortium name="Ensembl"/>
        </authorList>
    </citation>
    <scope>IDENTIFICATION</scope>
</reference>
<dbReference type="GO" id="GO:0099525">
    <property type="term" value="P:presynaptic dense core vesicle exocytosis"/>
    <property type="evidence" value="ECO:0007669"/>
    <property type="project" value="TreeGrafter"/>
</dbReference>
<protein>
    <recommendedName>
        <fullName evidence="2">MHD2 domain-containing protein</fullName>
    </recommendedName>
</protein>
<dbReference type="PANTHER" id="PTHR10480">
    <property type="entry name" value="PROTEIN UNC-13 HOMOLOG"/>
    <property type="match status" value="1"/>
</dbReference>
<proteinExistence type="predicted"/>
<keyword evidence="1" id="KW-0812">Transmembrane</keyword>
<dbReference type="Ensembl" id="ENSHHUT00000078857.1">
    <property type="protein sequence ID" value="ENSHHUP00000076360.1"/>
    <property type="gene ID" value="ENSHHUG00000044708.1"/>
</dbReference>
<dbReference type="InterPro" id="IPR014772">
    <property type="entry name" value="Munc13_dom-2"/>
</dbReference>
<dbReference type="Proteomes" id="UP000314982">
    <property type="component" value="Unassembled WGS sequence"/>
</dbReference>
<feature type="domain" description="MHD2" evidence="2">
    <location>
        <begin position="25"/>
        <end position="132"/>
    </location>
</feature>
<organism evidence="3 4">
    <name type="scientific">Hucho hucho</name>
    <name type="common">huchen</name>
    <dbReference type="NCBI Taxonomy" id="62062"/>
    <lineage>
        <taxon>Eukaryota</taxon>
        <taxon>Metazoa</taxon>
        <taxon>Chordata</taxon>
        <taxon>Craniata</taxon>
        <taxon>Vertebrata</taxon>
        <taxon>Euteleostomi</taxon>
        <taxon>Actinopterygii</taxon>
        <taxon>Neopterygii</taxon>
        <taxon>Teleostei</taxon>
        <taxon>Protacanthopterygii</taxon>
        <taxon>Salmoniformes</taxon>
        <taxon>Salmonidae</taxon>
        <taxon>Salmoninae</taxon>
        <taxon>Hucho</taxon>
    </lineage>
</organism>
<evidence type="ECO:0000313" key="3">
    <source>
        <dbReference type="Ensembl" id="ENSHHUP00000076360.1"/>
    </source>
</evidence>
<dbReference type="GeneTree" id="ENSGT00940000165775"/>
<keyword evidence="4" id="KW-1185">Reference proteome</keyword>
<dbReference type="GO" id="GO:0019992">
    <property type="term" value="F:diacylglycerol binding"/>
    <property type="evidence" value="ECO:0007669"/>
    <property type="project" value="InterPro"/>
</dbReference>
<dbReference type="Pfam" id="PF06292">
    <property type="entry name" value="MUN"/>
    <property type="match status" value="1"/>
</dbReference>
<keyword evidence="1" id="KW-1133">Transmembrane helix</keyword>
<dbReference type="GO" id="GO:0042734">
    <property type="term" value="C:presynaptic membrane"/>
    <property type="evidence" value="ECO:0007669"/>
    <property type="project" value="TreeGrafter"/>
</dbReference>
<dbReference type="GO" id="GO:0030672">
    <property type="term" value="C:synaptic vesicle membrane"/>
    <property type="evidence" value="ECO:0007669"/>
    <property type="project" value="TreeGrafter"/>
</dbReference>
<evidence type="ECO:0000259" key="2">
    <source>
        <dbReference type="PROSITE" id="PS51259"/>
    </source>
</evidence>
<feature type="transmembrane region" description="Helical" evidence="1">
    <location>
        <begin position="102"/>
        <end position="121"/>
    </location>
</feature>